<name>A0A377J868_GRIHO</name>
<dbReference type="RefSeq" id="WP_005502459.1">
    <property type="nucleotide sequence ID" value="NZ_CP014055.2"/>
</dbReference>
<accession>A0A377J868</accession>
<reference evidence="1 2" key="1">
    <citation type="submission" date="2018-06" db="EMBL/GenBank/DDBJ databases">
        <authorList>
            <consortium name="Pathogen Informatics"/>
            <person name="Doyle S."/>
        </authorList>
    </citation>
    <scope>NUCLEOTIDE SEQUENCE [LARGE SCALE GENOMIC DNA]</scope>
    <source>
        <strain evidence="1 2">NCTC11645</strain>
    </source>
</reference>
<organism evidence="1 2">
    <name type="scientific">Grimontia hollisae</name>
    <name type="common">Vibrio hollisae</name>
    <dbReference type="NCBI Taxonomy" id="673"/>
    <lineage>
        <taxon>Bacteria</taxon>
        <taxon>Pseudomonadati</taxon>
        <taxon>Pseudomonadota</taxon>
        <taxon>Gammaproteobacteria</taxon>
        <taxon>Vibrionales</taxon>
        <taxon>Vibrionaceae</taxon>
        <taxon>Grimontia</taxon>
    </lineage>
</organism>
<dbReference type="EMBL" id="UGHD01000003">
    <property type="protein sequence ID" value="STO98677.1"/>
    <property type="molecule type" value="Genomic_DNA"/>
</dbReference>
<protein>
    <submittedName>
        <fullName evidence="1">Uncharacterized protein</fullName>
    </submittedName>
</protein>
<dbReference type="AlphaFoldDB" id="A0A377J868"/>
<evidence type="ECO:0000313" key="1">
    <source>
        <dbReference type="EMBL" id="STO98677.1"/>
    </source>
</evidence>
<dbReference type="Proteomes" id="UP000254512">
    <property type="component" value="Unassembled WGS sequence"/>
</dbReference>
<dbReference type="GeneID" id="58894697"/>
<evidence type="ECO:0000313" key="2">
    <source>
        <dbReference type="Proteomes" id="UP000254512"/>
    </source>
</evidence>
<proteinExistence type="predicted"/>
<dbReference type="STRING" id="673.AL542_02210"/>
<gene>
    <name evidence="1" type="ORF">NCTC11645_03665</name>
</gene>
<sequence>MLDELISLSLRDFQSDCVSFCEHHYPTIHNRGMKESHLGRALSRRLIHSYHNLGIDTEYVQLEESASIKHSAFRIESPEHQIYLAAHRLISANIACRNALVKDTLRTLEHPDTASPKEKRLIIIADHWIDRSNASKSIPSWWLGHQPIHKEEYVAQGIRLVDAEKSLAADFAQAYQLTGGKHRIFHPLFRQRDGLPLFKYMLLTATYTI</sequence>
<dbReference type="KEGG" id="gho:AL542_02210"/>